<evidence type="ECO:0000259" key="2">
    <source>
        <dbReference type="Pfam" id="PF00144"/>
    </source>
</evidence>
<keyword evidence="4" id="KW-1185">Reference proteome</keyword>
<dbReference type="RefSeq" id="WP_249514934.1">
    <property type="nucleotide sequence ID" value="NZ_CP093366.1"/>
</dbReference>
<dbReference type="InterPro" id="IPR050789">
    <property type="entry name" value="Diverse_Enzym_Activities"/>
</dbReference>
<dbReference type="Proteomes" id="UP000831495">
    <property type="component" value="Chromosome"/>
</dbReference>
<dbReference type="Pfam" id="PF00144">
    <property type="entry name" value="Beta-lactamase"/>
    <property type="match status" value="1"/>
</dbReference>
<feature type="domain" description="Beta-lactamase-related" evidence="2">
    <location>
        <begin position="11"/>
        <end position="313"/>
    </location>
</feature>
<dbReference type="EMBL" id="CP093366">
    <property type="protein sequence ID" value="UQS82656.1"/>
    <property type="molecule type" value="Genomic_DNA"/>
</dbReference>
<dbReference type="SUPFAM" id="SSF56601">
    <property type="entry name" value="beta-lactamase/transpeptidase-like"/>
    <property type="match status" value="1"/>
</dbReference>
<name>A0ABY4PAW7_9LACO</name>
<organism evidence="3 4">
    <name type="scientific">Bombilactobacillus folatiphilus</name>
    <dbReference type="NCBI Taxonomy" id="2923362"/>
    <lineage>
        <taxon>Bacteria</taxon>
        <taxon>Bacillati</taxon>
        <taxon>Bacillota</taxon>
        <taxon>Bacilli</taxon>
        <taxon>Lactobacillales</taxon>
        <taxon>Lactobacillaceae</taxon>
        <taxon>Bombilactobacillus</taxon>
    </lineage>
</organism>
<evidence type="ECO:0000256" key="1">
    <source>
        <dbReference type="ARBA" id="ARBA00022801"/>
    </source>
</evidence>
<accession>A0ABY4PAW7</accession>
<dbReference type="InterPro" id="IPR001466">
    <property type="entry name" value="Beta-lactam-related"/>
</dbReference>
<reference evidence="3" key="1">
    <citation type="journal article" date="2022" name="Int. J. Syst. Evol. Microbiol.">
        <title>Apilactobacillus apisilvae sp. nov., Nicolia spurrieriana gen. nov. sp. nov., Bombilactobacillus folatiphilus sp. nov. and Bombilactobacillus thymidiniphilus sp. nov., four new lactic acid bacterial isolates from stingless bees Tetragonula carbonaria and Austroplebeia australis.</title>
        <authorList>
            <person name="Oliphant S.A."/>
            <person name="Watson-Haigh N.S."/>
            <person name="Sumby K.M."/>
            <person name="Gardner J."/>
            <person name="Groom S."/>
            <person name="Jiranek V."/>
        </authorList>
    </citation>
    <scope>NUCLEOTIDE SEQUENCE</scope>
    <source>
        <strain evidence="3">SG4_D2</strain>
    </source>
</reference>
<dbReference type="Gene3D" id="3.40.710.10">
    <property type="entry name" value="DD-peptidase/beta-lactamase superfamily"/>
    <property type="match status" value="1"/>
</dbReference>
<evidence type="ECO:0000313" key="3">
    <source>
        <dbReference type="EMBL" id="UQS82656.1"/>
    </source>
</evidence>
<dbReference type="PANTHER" id="PTHR43283:SF11">
    <property type="entry name" value="BETA-LACTAMASE-RELATED DOMAIN-CONTAINING PROTEIN"/>
    <property type="match status" value="1"/>
</dbReference>
<protein>
    <submittedName>
        <fullName evidence="3">Beta-lactamase family protein</fullName>
    </submittedName>
</protein>
<keyword evidence="1" id="KW-0378">Hydrolase</keyword>
<proteinExistence type="predicted"/>
<evidence type="ECO:0000313" key="4">
    <source>
        <dbReference type="Proteomes" id="UP000831495"/>
    </source>
</evidence>
<sequence>MVVRAEYLCAKIKQLVNEQVVPGVSFAFITPECTIQDYYGANSWQPSVTPLKADQLYDLASLTKVLGTTTLLLHLIEQGQLQWKSKVADFLPYFQDSRVTITHLMTHTSGIRGYIPHRDQLSAPQLLRALQQLPVTDEFEQVVRYTDTGPILAGLIIEQLYQKPVQTVIAQQILQPLKLPMATFKPDPDLCVVTNRRAGYWLKGQVHDPKAWQLGPHCGSSGLFASVADLLVFTQWFLGQTKTIHPPIQQTMIDYLFQDFTKKQLGRSFGWDLRLNCVRQAVLYHTGFTGNFWLIDKQRQRALIVLSNRVHPLVQNQRFFLERDAIVDLFLQ</sequence>
<dbReference type="PANTHER" id="PTHR43283">
    <property type="entry name" value="BETA-LACTAMASE-RELATED"/>
    <property type="match status" value="1"/>
</dbReference>
<gene>
    <name evidence="3" type="ORF">MOO45_03150</name>
</gene>
<dbReference type="InterPro" id="IPR012338">
    <property type="entry name" value="Beta-lactam/transpept-like"/>
</dbReference>